<sequence length="1087" mass="123807">MEGYTTLSKEALIQQLQAAEEQNKRLTALFESSSLLILSFAADGRILKTNTNWGRKLGYSRSDQAFLKLKDLVHPDHYLPFQQSIVQAAQQGEIPLNTVLLDKKGNPLHVAGNINPISTKARSTEFQAFFYDVSNRVKTDKAKNLYYSISGLVLHSLSLDQLYANIHVELSKIIEADNFYIALFERDKHLIRFPYFVDEHFHYPINNAVRRHGRGLTEFAILENKPQHLYKEDILRLVNEGKIEITGNIPEAWMAVPFELDKNTSALIALQSYHTRDTYDEKDLELLDFISGQVALAIRQKQNEEQINRQAARLQAIFRSSTHLIWTINRHYELSVFNNQQEDAIRKYFSVKVKDKTREGSPFANDNRLREDNKFWYEKYQQAFTGKSMHFEVLLRDEAGRDVWKEVFINPIYDSNGHIHEISGIATDVTGKKGSELALLESEEMFRNIFNSFQDIYFRCDIKGDLTMISPSIKELLGYEPEQVLGKNITNYYLYNSRIKELFRQLVKHKTVRNFEASVIRENGQLLQCICNIRLIYGKNGKPTDIEGVARDITELKRTNLELLHAKELAEKSLKVKEQFLANMSHEIRTPMNGVIGMVDLLASTRLDEEQNNYVEIIRKSSRTLLAILNDILDLSKIEAGKMQLRKSVLRINSVVDKLHALFSQQAAMQGIILRYSIDPDMPEYLLADETRLLQIFSNLTSNAIKFTNRGGAVDIVLNLLETQEHTHLIKAEIRDTGIGIAETQLRKLFSSFSQLDNSLSKTYGGTGLGLAISKQLCRLMGGDIGVESQPGQGSTFWFTFQAQEASAREFVDHDSENDLLLRQDLIRDCPKILLVDDNEVNRQVASSILSKAGCPVDTAQNGFEALEKVQQEDYHIVFMDIQMPEMDGITTTEKIRALNLEKVPAIIAMTAYSMEEDRTKILQAGLDDYLSKPIKANMLIRKVLQYLGQDVPLPAEIDEKNTDNQQPALPEGIIAREAIDQLLRWGGEELVQSAFQEFDSEASEQLQACQQHLANKEYAAASDELHSLKGSAGTLGVVQVAEIARAIEQHIKEKDYKFADEHFPSLLEAFREFQEFFSENSNTFSS</sequence>
<dbReference type="PANTHER" id="PTHR45339:SF1">
    <property type="entry name" value="HYBRID SIGNAL TRANSDUCTION HISTIDINE KINASE J"/>
    <property type="match status" value="1"/>
</dbReference>
<dbReference type="SUPFAM" id="SSF47384">
    <property type="entry name" value="Homodimeric domain of signal transducing histidine kinase"/>
    <property type="match status" value="1"/>
</dbReference>
<evidence type="ECO:0000313" key="24">
    <source>
        <dbReference type="Proteomes" id="UP000011910"/>
    </source>
</evidence>
<dbReference type="Pfam" id="PF01627">
    <property type="entry name" value="Hpt"/>
    <property type="match status" value="1"/>
</dbReference>
<dbReference type="InterPro" id="IPR013767">
    <property type="entry name" value="PAS_fold"/>
</dbReference>
<feature type="modified residue" description="Phosphohistidine" evidence="16">
    <location>
        <position position="1027"/>
    </location>
</feature>
<dbReference type="Pfam" id="PF00512">
    <property type="entry name" value="HisKA"/>
    <property type="match status" value="1"/>
</dbReference>
<dbReference type="AlphaFoldDB" id="M7NN98"/>
<dbReference type="CDD" id="cd17546">
    <property type="entry name" value="REC_hyHK_CKI1_RcsC-like"/>
    <property type="match status" value="1"/>
</dbReference>
<keyword evidence="7" id="KW-0812">Transmembrane</keyword>
<dbReference type="InterPro" id="IPR001610">
    <property type="entry name" value="PAC"/>
</dbReference>
<feature type="domain" description="PAC" evidence="21">
    <location>
        <begin position="389"/>
        <end position="441"/>
    </location>
</feature>
<evidence type="ECO:0000259" key="22">
    <source>
        <dbReference type="PROSITE" id="PS50894"/>
    </source>
</evidence>
<dbReference type="FunFam" id="1.10.287.130:FF:000002">
    <property type="entry name" value="Two-component osmosensing histidine kinase"/>
    <property type="match status" value="1"/>
</dbReference>
<dbReference type="PROSITE" id="PS50113">
    <property type="entry name" value="PAC"/>
    <property type="match status" value="2"/>
</dbReference>
<evidence type="ECO:0000256" key="8">
    <source>
        <dbReference type="ARBA" id="ARBA00022741"/>
    </source>
</evidence>
<feature type="domain" description="HPt" evidence="22">
    <location>
        <begin position="988"/>
        <end position="1085"/>
    </location>
</feature>
<evidence type="ECO:0000256" key="14">
    <source>
        <dbReference type="ARBA" id="ARBA00064003"/>
    </source>
</evidence>
<dbReference type="InterPro" id="IPR000700">
    <property type="entry name" value="PAS-assoc_C"/>
</dbReference>
<dbReference type="SMART" id="SM00448">
    <property type="entry name" value="REC"/>
    <property type="match status" value="1"/>
</dbReference>
<keyword evidence="9" id="KW-0418">Kinase</keyword>
<evidence type="ECO:0000256" key="15">
    <source>
        <dbReference type="ARBA" id="ARBA00068150"/>
    </source>
</evidence>
<dbReference type="SUPFAM" id="SSF55785">
    <property type="entry name" value="PYP-like sensor domain (PAS domain)"/>
    <property type="match status" value="3"/>
</dbReference>
<keyword evidence="5 17" id="KW-0597">Phosphoprotein</keyword>
<evidence type="ECO:0000259" key="21">
    <source>
        <dbReference type="PROSITE" id="PS50113"/>
    </source>
</evidence>
<evidence type="ECO:0000256" key="6">
    <source>
        <dbReference type="ARBA" id="ARBA00022679"/>
    </source>
</evidence>
<evidence type="ECO:0000256" key="3">
    <source>
        <dbReference type="ARBA" id="ARBA00012438"/>
    </source>
</evidence>
<feature type="domain" description="PAC" evidence="21">
    <location>
        <begin position="513"/>
        <end position="565"/>
    </location>
</feature>
<dbReference type="EC" id="2.7.13.3" evidence="3"/>
<evidence type="ECO:0000256" key="12">
    <source>
        <dbReference type="ARBA" id="ARBA00023012"/>
    </source>
</evidence>
<dbReference type="Pfam" id="PF13426">
    <property type="entry name" value="PAS_9"/>
    <property type="match status" value="2"/>
</dbReference>
<evidence type="ECO:0000259" key="20">
    <source>
        <dbReference type="PROSITE" id="PS50112"/>
    </source>
</evidence>
<dbReference type="GO" id="GO:0000155">
    <property type="term" value="F:phosphorelay sensor kinase activity"/>
    <property type="evidence" value="ECO:0007669"/>
    <property type="project" value="InterPro"/>
</dbReference>
<gene>
    <name evidence="23" type="primary">arcB_3</name>
    <name evidence="23" type="ORF">ADICEAN_01683</name>
</gene>
<feature type="domain" description="Response regulatory" evidence="19">
    <location>
        <begin position="832"/>
        <end position="948"/>
    </location>
</feature>
<evidence type="ECO:0000256" key="4">
    <source>
        <dbReference type="ARBA" id="ARBA00022475"/>
    </source>
</evidence>
<dbReference type="SUPFAM" id="SSF55874">
    <property type="entry name" value="ATPase domain of HSP90 chaperone/DNA topoisomerase II/histidine kinase"/>
    <property type="match status" value="1"/>
</dbReference>
<dbReference type="SMART" id="SM00091">
    <property type="entry name" value="PAS"/>
    <property type="match status" value="2"/>
</dbReference>
<comment type="caution">
    <text evidence="23">The sequence shown here is derived from an EMBL/GenBank/DDBJ whole genome shotgun (WGS) entry which is preliminary data.</text>
</comment>
<evidence type="ECO:0000259" key="18">
    <source>
        <dbReference type="PROSITE" id="PS50109"/>
    </source>
</evidence>
<feature type="domain" description="Histidine kinase" evidence="18">
    <location>
        <begin position="583"/>
        <end position="805"/>
    </location>
</feature>
<feature type="modified residue" description="4-aspartylphosphate" evidence="17">
    <location>
        <position position="881"/>
    </location>
</feature>
<dbReference type="EMBL" id="AODQ01000032">
    <property type="protein sequence ID" value="EMR03205.1"/>
    <property type="molecule type" value="Genomic_DNA"/>
</dbReference>
<dbReference type="Proteomes" id="UP000011910">
    <property type="component" value="Unassembled WGS sequence"/>
</dbReference>
<dbReference type="PROSITE" id="PS50109">
    <property type="entry name" value="HIS_KIN"/>
    <property type="match status" value="1"/>
</dbReference>
<dbReference type="STRING" id="1279009.ADICEAN_01683"/>
<dbReference type="OrthoDB" id="9811889at2"/>
<dbReference type="FunFam" id="3.30.565.10:FF:000010">
    <property type="entry name" value="Sensor histidine kinase RcsC"/>
    <property type="match status" value="1"/>
</dbReference>
<evidence type="ECO:0000256" key="5">
    <source>
        <dbReference type="ARBA" id="ARBA00022553"/>
    </source>
</evidence>
<dbReference type="RefSeq" id="WP_009195080.1">
    <property type="nucleotide sequence ID" value="NZ_AODQ01000032.1"/>
</dbReference>
<keyword evidence="4" id="KW-1003">Cell membrane</keyword>
<dbReference type="GO" id="GO:0006355">
    <property type="term" value="P:regulation of DNA-templated transcription"/>
    <property type="evidence" value="ECO:0007669"/>
    <property type="project" value="InterPro"/>
</dbReference>
<evidence type="ECO:0000256" key="2">
    <source>
        <dbReference type="ARBA" id="ARBA00004651"/>
    </source>
</evidence>
<dbReference type="eggNOG" id="COG5002">
    <property type="taxonomic scope" value="Bacteria"/>
</dbReference>
<dbReference type="SMART" id="SM00086">
    <property type="entry name" value="PAC"/>
    <property type="match status" value="3"/>
</dbReference>
<dbReference type="SMART" id="SM00388">
    <property type="entry name" value="HisKA"/>
    <property type="match status" value="1"/>
</dbReference>
<dbReference type="CDD" id="cd00082">
    <property type="entry name" value="HisKA"/>
    <property type="match status" value="1"/>
</dbReference>
<evidence type="ECO:0000256" key="9">
    <source>
        <dbReference type="ARBA" id="ARBA00022777"/>
    </source>
</evidence>
<dbReference type="InterPro" id="IPR003594">
    <property type="entry name" value="HATPase_dom"/>
</dbReference>
<evidence type="ECO:0000256" key="13">
    <source>
        <dbReference type="ARBA" id="ARBA00023136"/>
    </source>
</evidence>
<dbReference type="CDD" id="cd00130">
    <property type="entry name" value="PAS"/>
    <property type="match status" value="2"/>
</dbReference>
<dbReference type="InterPro" id="IPR005467">
    <property type="entry name" value="His_kinase_dom"/>
</dbReference>
<comment type="subcellular location">
    <subcellularLocation>
        <location evidence="2">Cell membrane</location>
        <topology evidence="2">Multi-pass membrane protein</topology>
    </subcellularLocation>
</comment>
<dbReference type="Gene3D" id="3.40.50.2300">
    <property type="match status" value="1"/>
</dbReference>
<keyword evidence="11" id="KW-1133">Transmembrane helix</keyword>
<dbReference type="PANTHER" id="PTHR45339">
    <property type="entry name" value="HYBRID SIGNAL TRANSDUCTION HISTIDINE KINASE J"/>
    <property type="match status" value="1"/>
</dbReference>
<protein>
    <recommendedName>
        <fullName evidence="15">Sensory/regulatory protein RpfC</fullName>
        <ecNumber evidence="3">2.7.13.3</ecNumber>
    </recommendedName>
</protein>
<dbReference type="SMART" id="SM00387">
    <property type="entry name" value="HATPase_c"/>
    <property type="match status" value="1"/>
</dbReference>
<dbReference type="Gene3D" id="3.30.450.20">
    <property type="entry name" value="PAS domain"/>
    <property type="match status" value="3"/>
</dbReference>
<dbReference type="Pfam" id="PF02518">
    <property type="entry name" value="HATPase_c"/>
    <property type="match status" value="1"/>
</dbReference>
<dbReference type="SUPFAM" id="SSF55781">
    <property type="entry name" value="GAF domain-like"/>
    <property type="match status" value="1"/>
</dbReference>
<keyword evidence="12" id="KW-0902">Two-component regulatory system</keyword>
<dbReference type="SUPFAM" id="SSF52172">
    <property type="entry name" value="CheY-like"/>
    <property type="match status" value="1"/>
</dbReference>
<evidence type="ECO:0000256" key="7">
    <source>
        <dbReference type="ARBA" id="ARBA00022692"/>
    </source>
</evidence>
<dbReference type="InterPro" id="IPR001789">
    <property type="entry name" value="Sig_transdc_resp-reg_receiver"/>
</dbReference>
<evidence type="ECO:0000256" key="17">
    <source>
        <dbReference type="PROSITE-ProRule" id="PRU00169"/>
    </source>
</evidence>
<keyword evidence="24" id="KW-1185">Reference proteome</keyword>
<dbReference type="Gene3D" id="3.30.450.40">
    <property type="match status" value="1"/>
</dbReference>
<dbReference type="InterPro" id="IPR003661">
    <property type="entry name" value="HisK_dim/P_dom"/>
</dbReference>
<dbReference type="PROSITE" id="PS50894">
    <property type="entry name" value="HPT"/>
    <property type="match status" value="1"/>
</dbReference>
<dbReference type="NCBIfam" id="TIGR00229">
    <property type="entry name" value="sensory_box"/>
    <property type="match status" value="2"/>
</dbReference>
<dbReference type="InterPro" id="IPR036097">
    <property type="entry name" value="HisK_dim/P_sf"/>
</dbReference>
<dbReference type="GO" id="GO:0005524">
    <property type="term" value="F:ATP binding"/>
    <property type="evidence" value="ECO:0007669"/>
    <property type="project" value="UniProtKB-KW"/>
</dbReference>
<dbReference type="Gene3D" id="1.10.287.130">
    <property type="match status" value="1"/>
</dbReference>
<dbReference type="InterPro" id="IPR036890">
    <property type="entry name" value="HATPase_C_sf"/>
</dbReference>
<evidence type="ECO:0000256" key="10">
    <source>
        <dbReference type="ARBA" id="ARBA00022840"/>
    </source>
</evidence>
<keyword evidence="8" id="KW-0547">Nucleotide-binding</keyword>
<organism evidence="23 24">
    <name type="scientific">Cesiribacter andamanensis AMV16</name>
    <dbReference type="NCBI Taxonomy" id="1279009"/>
    <lineage>
        <taxon>Bacteria</taxon>
        <taxon>Pseudomonadati</taxon>
        <taxon>Bacteroidota</taxon>
        <taxon>Cytophagia</taxon>
        <taxon>Cytophagales</taxon>
        <taxon>Cesiribacteraceae</taxon>
        <taxon>Cesiribacter</taxon>
    </lineage>
</organism>
<dbReference type="InterPro" id="IPR000014">
    <property type="entry name" value="PAS"/>
</dbReference>
<comment type="subunit">
    <text evidence="14">At low DSF concentrations, interacts with RpfF.</text>
</comment>
<evidence type="ECO:0000259" key="19">
    <source>
        <dbReference type="PROSITE" id="PS50110"/>
    </source>
</evidence>
<dbReference type="Gene3D" id="1.20.120.160">
    <property type="entry name" value="HPT domain"/>
    <property type="match status" value="1"/>
</dbReference>
<evidence type="ECO:0000256" key="11">
    <source>
        <dbReference type="ARBA" id="ARBA00022989"/>
    </source>
</evidence>
<dbReference type="InterPro" id="IPR008207">
    <property type="entry name" value="Sig_transdc_His_kin_Hpt_dom"/>
</dbReference>
<keyword evidence="10" id="KW-0067">ATP-binding</keyword>
<dbReference type="InterPro" id="IPR036641">
    <property type="entry name" value="HPT_dom_sf"/>
</dbReference>
<dbReference type="SUPFAM" id="SSF47226">
    <property type="entry name" value="Histidine-containing phosphotransfer domain, HPT domain"/>
    <property type="match status" value="1"/>
</dbReference>
<dbReference type="eggNOG" id="COG2203">
    <property type="taxonomic scope" value="Bacteria"/>
</dbReference>
<dbReference type="InterPro" id="IPR035965">
    <property type="entry name" value="PAS-like_dom_sf"/>
</dbReference>
<dbReference type="CDD" id="cd16922">
    <property type="entry name" value="HATPase_EvgS-ArcB-TorS-like"/>
    <property type="match status" value="1"/>
</dbReference>
<evidence type="ECO:0000256" key="1">
    <source>
        <dbReference type="ARBA" id="ARBA00000085"/>
    </source>
</evidence>
<dbReference type="Pfam" id="PF00072">
    <property type="entry name" value="Response_reg"/>
    <property type="match status" value="1"/>
</dbReference>
<proteinExistence type="predicted"/>
<evidence type="ECO:0000256" key="16">
    <source>
        <dbReference type="PROSITE-ProRule" id="PRU00110"/>
    </source>
</evidence>
<keyword evidence="13" id="KW-0472">Membrane</keyword>
<feature type="domain" description="PAS" evidence="20">
    <location>
        <begin position="22"/>
        <end position="92"/>
    </location>
</feature>
<dbReference type="CDD" id="cd00088">
    <property type="entry name" value="HPT"/>
    <property type="match status" value="1"/>
</dbReference>
<dbReference type="InterPro" id="IPR004358">
    <property type="entry name" value="Sig_transdc_His_kin-like_C"/>
</dbReference>
<feature type="domain" description="PAS" evidence="20">
    <location>
        <begin position="442"/>
        <end position="488"/>
    </location>
</feature>
<name>M7NN98_9BACT</name>
<dbReference type="InterPro" id="IPR011006">
    <property type="entry name" value="CheY-like_superfamily"/>
</dbReference>
<reference evidence="23 24" key="1">
    <citation type="journal article" date="2013" name="Genome Announc.">
        <title>Draft Genome Sequence of Cesiribacter andamanensis Strain AMV16T, Isolated from a Soil Sample from a Mud Volcano in the Andaman Islands, India.</title>
        <authorList>
            <person name="Shivaji S."/>
            <person name="Ara S."/>
            <person name="Begum Z."/>
            <person name="Srinivas T.N."/>
            <person name="Singh A."/>
            <person name="Kumar Pinnaka A."/>
        </authorList>
    </citation>
    <scope>NUCLEOTIDE SEQUENCE [LARGE SCALE GENOMIC DNA]</scope>
    <source>
        <strain evidence="23 24">AMV16</strain>
    </source>
</reference>
<dbReference type="PRINTS" id="PR00344">
    <property type="entry name" value="BCTRLSENSOR"/>
</dbReference>
<dbReference type="InterPro" id="IPR029016">
    <property type="entry name" value="GAF-like_dom_sf"/>
</dbReference>
<dbReference type="PROSITE" id="PS50110">
    <property type="entry name" value="RESPONSE_REGULATORY"/>
    <property type="match status" value="1"/>
</dbReference>
<dbReference type="PROSITE" id="PS50112">
    <property type="entry name" value="PAS"/>
    <property type="match status" value="2"/>
</dbReference>
<comment type="catalytic activity">
    <reaction evidence="1">
        <text>ATP + protein L-histidine = ADP + protein N-phospho-L-histidine.</text>
        <dbReference type="EC" id="2.7.13.3"/>
    </reaction>
</comment>
<dbReference type="Gene3D" id="3.30.565.10">
    <property type="entry name" value="Histidine kinase-like ATPase, C-terminal domain"/>
    <property type="match status" value="1"/>
</dbReference>
<evidence type="ECO:0000313" key="23">
    <source>
        <dbReference type="EMBL" id="EMR03205.1"/>
    </source>
</evidence>
<dbReference type="GO" id="GO:0005886">
    <property type="term" value="C:plasma membrane"/>
    <property type="evidence" value="ECO:0007669"/>
    <property type="project" value="UniProtKB-SubCell"/>
</dbReference>
<dbReference type="Pfam" id="PF00989">
    <property type="entry name" value="PAS"/>
    <property type="match status" value="1"/>
</dbReference>
<accession>M7NN98</accession>
<keyword evidence="6 23" id="KW-0808">Transferase</keyword>